<dbReference type="AlphaFoldDB" id="S9QQA4"/>
<gene>
    <name evidence="1" type="ORF">Salmuc_02179</name>
</gene>
<dbReference type="Proteomes" id="UP000015347">
    <property type="component" value="Unassembled WGS sequence"/>
</dbReference>
<comment type="caution">
    <text evidence="1">The sequence shown here is derived from an EMBL/GenBank/DDBJ whole genome shotgun (WGS) entry which is preliminary data.</text>
</comment>
<evidence type="ECO:0000313" key="2">
    <source>
        <dbReference type="Proteomes" id="UP000015347"/>
    </source>
</evidence>
<organism evidence="1 2">
    <name type="scientific">Salipiger mucosus DSM 16094</name>
    <dbReference type="NCBI Taxonomy" id="1123237"/>
    <lineage>
        <taxon>Bacteria</taxon>
        <taxon>Pseudomonadati</taxon>
        <taxon>Pseudomonadota</taxon>
        <taxon>Alphaproteobacteria</taxon>
        <taxon>Rhodobacterales</taxon>
        <taxon>Roseobacteraceae</taxon>
        <taxon>Salipiger</taxon>
    </lineage>
</organism>
<evidence type="ECO:0000313" key="1">
    <source>
        <dbReference type="EMBL" id="EPX83571.1"/>
    </source>
</evidence>
<keyword evidence="2" id="KW-1185">Reference proteome</keyword>
<name>S9QQA4_9RHOB</name>
<sequence>MDWSDPKARLSLIEEVGPEKFGALLRAHEEACVVDTVNGYRIRTTETRFGTLYTLEGTRAAYASLARARDEAMVLPHQA</sequence>
<dbReference type="RefSeq" id="WP_020043430.1">
    <property type="nucleotide sequence ID" value="NZ_KE557274.1"/>
</dbReference>
<dbReference type="HOGENOM" id="CLU_2604009_0_0_5"/>
<proteinExistence type="predicted"/>
<protein>
    <submittedName>
        <fullName evidence="1">Uncharacterized protein</fullName>
    </submittedName>
</protein>
<dbReference type="EMBL" id="APVH01000015">
    <property type="protein sequence ID" value="EPX83571.1"/>
    <property type="molecule type" value="Genomic_DNA"/>
</dbReference>
<dbReference type="OrthoDB" id="9971063at2"/>
<dbReference type="STRING" id="1123237.Salmuc_02179"/>
<reference evidence="2" key="1">
    <citation type="journal article" date="2014" name="Stand. Genomic Sci.">
        <title>Genome sequence of the exopolysaccharide-producing Salipiger mucosus type strain (DSM 16094(T)), a moderately halophilic member of the Roseobacter clade.</title>
        <authorList>
            <person name="Riedel T."/>
            <person name="Spring S."/>
            <person name="Fiebig A."/>
            <person name="Petersen J."/>
            <person name="Kyrpides N.C."/>
            <person name="Goker M."/>
            <person name="Klenk H.P."/>
        </authorList>
    </citation>
    <scope>NUCLEOTIDE SEQUENCE [LARGE SCALE GENOMIC DNA]</scope>
    <source>
        <strain evidence="2">DSM 16094</strain>
    </source>
</reference>
<accession>S9QQA4</accession>